<proteinExistence type="predicted"/>
<protein>
    <submittedName>
        <fullName evidence="1">Uncharacterized protein</fullName>
    </submittedName>
</protein>
<accession>D4DN98</accession>
<sequence>MVQLFQSGHHAFLLPSEPFGKAKVQAAAEDVAKQAKKGGLSEESVEAIRKHILGIAS</sequence>
<dbReference type="EMBL" id="ADBF01000012">
    <property type="protein sequence ID" value="EFE50816.1"/>
    <property type="molecule type" value="Genomic_DNA"/>
</dbReference>
<evidence type="ECO:0000313" key="2">
    <source>
        <dbReference type="Proteomes" id="UP000005536"/>
    </source>
</evidence>
<evidence type="ECO:0000313" key="1">
    <source>
        <dbReference type="EMBL" id="EFE50816.1"/>
    </source>
</evidence>
<dbReference type="RefSeq" id="WP_004565772.1">
    <property type="nucleotide sequence ID" value="NZ_CP007726.1"/>
</dbReference>
<comment type="caution">
    <text evidence="1">The sequence shown here is derived from an EMBL/GenBank/DDBJ whole genome shotgun (WGS) entry which is preliminary data.</text>
</comment>
<gene>
    <name evidence="1" type="ORF">NEIELOOT_00526</name>
</gene>
<dbReference type="Proteomes" id="UP000005536">
    <property type="component" value="Unassembled WGS sequence"/>
</dbReference>
<name>D4DN98_NEIEG</name>
<reference evidence="1 2" key="1">
    <citation type="submission" date="2010-02" db="EMBL/GenBank/DDBJ databases">
        <authorList>
            <person name="Weinstock G."/>
            <person name="Sodergren E."/>
            <person name="Clifton S."/>
            <person name="Fulton L."/>
            <person name="Fulton B."/>
            <person name="Courtney L."/>
            <person name="Fronick C."/>
            <person name="Harrison M."/>
            <person name="Strong C."/>
            <person name="Farmer C."/>
            <person name="Delahaunty K."/>
            <person name="Markovic C."/>
            <person name="Hall O."/>
            <person name="Minx P."/>
            <person name="Tomlinson C."/>
            <person name="Mitreva M."/>
            <person name="Nelson J."/>
            <person name="Hou S."/>
            <person name="Wollam A."/>
            <person name="Pepin K.H."/>
            <person name="Johnson M."/>
            <person name="Bhonagiri V."/>
            <person name="Zhang X."/>
            <person name="Suruliraj S."/>
            <person name="Warren W."/>
            <person name="Chinwalla A."/>
            <person name="Mardis E.R."/>
            <person name="Wilson R.K."/>
        </authorList>
    </citation>
    <scope>NUCLEOTIDE SEQUENCE [LARGE SCALE GENOMIC DNA]</scope>
    <source>
        <strain evidence="1 2">ATCC 29315</strain>
    </source>
</reference>
<organism evidence="1 2">
    <name type="scientific">Neisseria elongata subsp. glycolytica ATCC 29315</name>
    <dbReference type="NCBI Taxonomy" id="546263"/>
    <lineage>
        <taxon>Bacteria</taxon>
        <taxon>Pseudomonadati</taxon>
        <taxon>Pseudomonadota</taxon>
        <taxon>Betaproteobacteria</taxon>
        <taxon>Neisseriales</taxon>
        <taxon>Neisseriaceae</taxon>
        <taxon>Neisseria</taxon>
    </lineage>
</organism>
<dbReference type="AlphaFoldDB" id="D4DN98"/>